<dbReference type="OrthoDB" id="5902200at2"/>
<dbReference type="RefSeq" id="WP_067017595.1">
    <property type="nucleotide sequence ID" value="NZ_FLOB01000007.1"/>
</dbReference>
<accession>A0A1A8TMP3</accession>
<gene>
    <name evidence="1" type="ORF">MSP8886_02879</name>
</gene>
<evidence type="ECO:0000313" key="1">
    <source>
        <dbReference type="EMBL" id="SBS33878.1"/>
    </source>
</evidence>
<dbReference type="Proteomes" id="UP000092544">
    <property type="component" value="Unassembled WGS sequence"/>
</dbReference>
<dbReference type="STRING" id="1792290.MSP8886_02879"/>
<evidence type="ECO:0000313" key="2">
    <source>
        <dbReference type="Proteomes" id="UP000092544"/>
    </source>
</evidence>
<dbReference type="AlphaFoldDB" id="A0A1A8TMP3"/>
<protein>
    <submittedName>
        <fullName evidence="1">Uncharacterized protein</fullName>
    </submittedName>
</protein>
<sequence>MNIATDEELLHIEKMLENLDIDIAFSMSYVRKTQNLSFRELSRRFSGIDEVMWKRYMQPSYPSTRPIHIVAAYSWVTMVPMTSFYKGLKIRESYRGMDNEAVDALICSGRIPTTQFNLFLNIIYNFLDPKGQDCVDNLKQKLIKEKSYSDTDIIPLPPYKIDIKKFSRDYYKSIAIEMKKFRIKNNFSYETMAKVLGVSLYKYSRLEEPNTYQTFSMSLGARLKLGFKVNSHVDFTSNMVDYPEFHQLRIQQNTRDQLIVESLKHLSKKQKRTATEILKKLAEAYICEPYR</sequence>
<proteinExistence type="predicted"/>
<organism evidence="1 2">
    <name type="scientific">Marinomonas spartinae</name>
    <dbReference type="NCBI Taxonomy" id="1792290"/>
    <lineage>
        <taxon>Bacteria</taxon>
        <taxon>Pseudomonadati</taxon>
        <taxon>Pseudomonadota</taxon>
        <taxon>Gammaproteobacteria</taxon>
        <taxon>Oceanospirillales</taxon>
        <taxon>Oceanospirillaceae</taxon>
        <taxon>Marinomonas</taxon>
    </lineage>
</organism>
<dbReference type="EMBL" id="FLOB01000007">
    <property type="protein sequence ID" value="SBS33878.1"/>
    <property type="molecule type" value="Genomic_DNA"/>
</dbReference>
<reference evidence="1 2" key="1">
    <citation type="submission" date="2016-06" db="EMBL/GenBank/DDBJ databases">
        <authorList>
            <person name="Kjaerup R.B."/>
            <person name="Dalgaard T.S."/>
            <person name="Juul-Madsen H.R."/>
        </authorList>
    </citation>
    <scope>NUCLEOTIDE SEQUENCE [LARGE SCALE GENOMIC DNA]</scope>
    <source>
        <strain evidence="1 2">CECT 8886</strain>
    </source>
</reference>
<keyword evidence="2" id="KW-1185">Reference proteome</keyword>
<name>A0A1A8TMP3_9GAMM</name>